<keyword evidence="2" id="KW-0472">Membrane</keyword>
<evidence type="ECO:0000313" key="5">
    <source>
        <dbReference type="Proteomes" id="UP000821853"/>
    </source>
</evidence>
<dbReference type="InterPro" id="IPR042089">
    <property type="entry name" value="Peptidase_M13_dom_2"/>
</dbReference>
<evidence type="ECO:0000313" key="4">
    <source>
        <dbReference type="EMBL" id="KAH9369368.1"/>
    </source>
</evidence>
<reference evidence="4 5" key="1">
    <citation type="journal article" date="2020" name="Cell">
        <title>Large-Scale Comparative Analyses of Tick Genomes Elucidate Their Genetic Diversity and Vector Capacities.</title>
        <authorList>
            <consortium name="Tick Genome and Microbiome Consortium (TIGMIC)"/>
            <person name="Jia N."/>
            <person name="Wang J."/>
            <person name="Shi W."/>
            <person name="Du L."/>
            <person name="Sun Y."/>
            <person name="Zhan W."/>
            <person name="Jiang J.F."/>
            <person name="Wang Q."/>
            <person name="Zhang B."/>
            <person name="Ji P."/>
            <person name="Bell-Sakyi L."/>
            <person name="Cui X.M."/>
            <person name="Yuan T.T."/>
            <person name="Jiang B.G."/>
            <person name="Yang W.F."/>
            <person name="Lam T.T."/>
            <person name="Chang Q.C."/>
            <person name="Ding S.J."/>
            <person name="Wang X.J."/>
            <person name="Zhu J.G."/>
            <person name="Ruan X.D."/>
            <person name="Zhao L."/>
            <person name="Wei J.T."/>
            <person name="Ye R.Z."/>
            <person name="Que T.C."/>
            <person name="Du C.H."/>
            <person name="Zhou Y.H."/>
            <person name="Cheng J.X."/>
            <person name="Dai P.F."/>
            <person name="Guo W.B."/>
            <person name="Han X.H."/>
            <person name="Huang E.J."/>
            <person name="Li L.F."/>
            <person name="Wei W."/>
            <person name="Gao Y.C."/>
            <person name="Liu J.Z."/>
            <person name="Shao H.Z."/>
            <person name="Wang X."/>
            <person name="Wang C.C."/>
            <person name="Yang T.C."/>
            <person name="Huo Q.B."/>
            <person name="Li W."/>
            <person name="Chen H.Y."/>
            <person name="Chen S.E."/>
            <person name="Zhou L.G."/>
            <person name="Ni X.B."/>
            <person name="Tian J.H."/>
            <person name="Sheng Y."/>
            <person name="Liu T."/>
            <person name="Pan Y.S."/>
            <person name="Xia L.Y."/>
            <person name="Li J."/>
            <person name="Zhao F."/>
            <person name="Cao W.C."/>
        </authorList>
    </citation>
    <scope>NUCLEOTIDE SEQUENCE [LARGE SCALE GENOMIC DNA]</scope>
    <source>
        <strain evidence="4">HaeL-2018</strain>
    </source>
</reference>
<dbReference type="Gene3D" id="1.10.1380.10">
    <property type="entry name" value="Neutral endopeptidase , domain2"/>
    <property type="match status" value="2"/>
</dbReference>
<dbReference type="AlphaFoldDB" id="A0A9J6G488"/>
<evidence type="ECO:0000259" key="3">
    <source>
        <dbReference type="Pfam" id="PF01431"/>
    </source>
</evidence>
<feature type="compositionally biased region" description="Polar residues" evidence="1">
    <location>
        <begin position="10"/>
        <end position="41"/>
    </location>
</feature>
<organism evidence="4 5">
    <name type="scientific">Haemaphysalis longicornis</name>
    <name type="common">Bush tick</name>
    <dbReference type="NCBI Taxonomy" id="44386"/>
    <lineage>
        <taxon>Eukaryota</taxon>
        <taxon>Metazoa</taxon>
        <taxon>Ecdysozoa</taxon>
        <taxon>Arthropoda</taxon>
        <taxon>Chelicerata</taxon>
        <taxon>Arachnida</taxon>
        <taxon>Acari</taxon>
        <taxon>Parasitiformes</taxon>
        <taxon>Ixodida</taxon>
        <taxon>Ixodoidea</taxon>
        <taxon>Ixodidae</taxon>
        <taxon>Haemaphysalinae</taxon>
        <taxon>Haemaphysalis</taxon>
    </lineage>
</organism>
<proteinExistence type="predicted"/>
<sequence>MPPQRAKPLSSKTQLSPECSTSAQPLSPNAAASPTKASGSSEMAPELKKTPRLPRRQRSSSTNLEKSSHTMDKSARKSLAKSFRQKRMKEPTKVHHTAISGRTLHSPQERKTPKDHFKGHEEPHSPNAPDGLKERMTTKPTGSAEGLTVLKPGERAGHMCIRPWQIILLARQTVRSHAKSLSDADNLSRDQQHREPPPVFRLPLVLVVIVAVCLAVALLFHLLIHGRSRGDEYVRGLCRSPGCLYHAELIARHVNHSVDPCHDFKAFACSKWVDAGDASGYGTALMSRQRTAWFKDFQGFLESGTKLISAGIRPLRMFEQCMSDVDKVSAKKGIRELKAFMQQRKIPWPEPPHAGVEPLGVLLDLAYNWRLGLWFDASALRVAADIESRRPWSLLIEPGTFVGVWVVHNENIIHGGGYTNYWNSLRDAFSDGSPTAHTGPTNIDEVASRETEILWTLFEVTRSSIKKPSRFPIRDIERYTPNISASVWNHEIEKTIVLDEGMSTLQELPNSITVFASLADRKYLVNTYGSQAMAHAHKQEFCATEVEAAYRFLVAALYTMPHFSTEARATIDLQLKSVKEAALDKIASGRPSWTDNSSREFLASKISKLKTLLWPPADYLNESDLQAVFGDLSWNESSFVEHWFDAHYAKRGLLADPRYSAAMTMPLNFELPYFSYDYIFNTVLVSVAALARPLYDASAAASMTYGGLGFSYAFQLVRAFDDGGMVVDADGNITTDSWASPHWKRGSLAKLDCLKPLFDSPFREIPALEIAHSAFRRALGNDSEQSRQVTLNYTEEQVFFITACFTMCTNPKPSGRFFGGDCNKAAMNYAPFSNAFGCRDGARMKPNKQCPYFD</sequence>
<evidence type="ECO:0000256" key="2">
    <source>
        <dbReference type="SAM" id="Phobius"/>
    </source>
</evidence>
<feature type="compositionally biased region" description="Basic residues" evidence="1">
    <location>
        <begin position="76"/>
        <end position="87"/>
    </location>
</feature>
<dbReference type="OrthoDB" id="6777363at2759"/>
<feature type="compositionally biased region" description="Basic and acidic residues" evidence="1">
    <location>
        <begin position="66"/>
        <end position="75"/>
    </location>
</feature>
<name>A0A9J6G488_HAELO</name>
<evidence type="ECO:0000256" key="1">
    <source>
        <dbReference type="SAM" id="MobiDB-lite"/>
    </source>
</evidence>
<dbReference type="Gene3D" id="3.40.390.10">
    <property type="entry name" value="Collagenase (Catalytic Domain)"/>
    <property type="match status" value="2"/>
</dbReference>
<feature type="compositionally biased region" description="Basic and acidic residues" evidence="1">
    <location>
        <begin position="107"/>
        <end position="124"/>
    </location>
</feature>
<dbReference type="EMBL" id="JABSTR010000005">
    <property type="protein sequence ID" value="KAH9369368.1"/>
    <property type="molecule type" value="Genomic_DNA"/>
</dbReference>
<dbReference type="GO" id="GO:0016485">
    <property type="term" value="P:protein processing"/>
    <property type="evidence" value="ECO:0007669"/>
    <property type="project" value="TreeGrafter"/>
</dbReference>
<dbReference type="PROSITE" id="PS51885">
    <property type="entry name" value="NEPRILYSIN"/>
    <property type="match status" value="1"/>
</dbReference>
<dbReference type="GO" id="GO:0004222">
    <property type="term" value="F:metalloendopeptidase activity"/>
    <property type="evidence" value="ECO:0007669"/>
    <property type="project" value="InterPro"/>
</dbReference>
<keyword evidence="5" id="KW-1185">Reference proteome</keyword>
<dbReference type="VEuPathDB" id="VectorBase:HLOH_056323"/>
<dbReference type="Proteomes" id="UP000821853">
    <property type="component" value="Chromosome 3"/>
</dbReference>
<dbReference type="Pfam" id="PF01431">
    <property type="entry name" value="Peptidase_M13"/>
    <property type="match status" value="1"/>
</dbReference>
<dbReference type="SUPFAM" id="SSF55486">
    <property type="entry name" value="Metalloproteases ('zincins'), catalytic domain"/>
    <property type="match status" value="1"/>
</dbReference>
<keyword evidence="2" id="KW-1133">Transmembrane helix</keyword>
<dbReference type="GO" id="GO:0005886">
    <property type="term" value="C:plasma membrane"/>
    <property type="evidence" value="ECO:0007669"/>
    <property type="project" value="TreeGrafter"/>
</dbReference>
<comment type="caution">
    <text evidence="4">The sequence shown here is derived from an EMBL/GenBank/DDBJ whole genome shotgun (WGS) entry which is preliminary data.</text>
</comment>
<feature type="transmembrane region" description="Helical" evidence="2">
    <location>
        <begin position="199"/>
        <end position="224"/>
    </location>
</feature>
<gene>
    <name evidence="4" type="ORF">HPB48_022459</name>
</gene>
<dbReference type="InterPro" id="IPR024079">
    <property type="entry name" value="MetalloPept_cat_dom_sf"/>
</dbReference>
<keyword evidence="2" id="KW-0812">Transmembrane</keyword>
<accession>A0A9J6G488</accession>
<dbReference type="PANTHER" id="PTHR11733">
    <property type="entry name" value="ZINC METALLOPROTEASE FAMILY M13 NEPRILYSIN-RELATED"/>
    <property type="match status" value="1"/>
</dbReference>
<dbReference type="PANTHER" id="PTHR11733:SF241">
    <property type="entry name" value="GH26575P-RELATED"/>
    <property type="match status" value="1"/>
</dbReference>
<feature type="domain" description="Peptidase M13 C-terminal" evidence="3">
    <location>
        <begin position="681"/>
        <end position="742"/>
    </location>
</feature>
<feature type="region of interest" description="Disordered" evidence="1">
    <location>
        <begin position="1"/>
        <end position="148"/>
    </location>
</feature>
<dbReference type="OMA" id="SCLRPEF"/>
<protein>
    <recommendedName>
        <fullName evidence="3">Peptidase M13 C-terminal domain-containing protein</fullName>
    </recommendedName>
</protein>
<dbReference type="InterPro" id="IPR000718">
    <property type="entry name" value="Peptidase_M13"/>
</dbReference>
<dbReference type="InterPro" id="IPR018497">
    <property type="entry name" value="Peptidase_M13_C"/>
</dbReference>